<evidence type="ECO:0000256" key="1">
    <source>
        <dbReference type="SAM" id="Phobius"/>
    </source>
</evidence>
<reference evidence="2 3" key="1">
    <citation type="submission" date="2020-11" db="EMBL/GenBank/DDBJ databases">
        <title>Insectihabitans protaetiae gen. nov. sp. nov. and Insectihabitans allomyrinae sp. nov., isolated from larvae of Protaetia brevitarsis seulensis and Allomyrina dichotoma, respectively.</title>
        <authorList>
            <person name="Lee S.D."/>
            <person name="Byeon Y.-S."/>
            <person name="Kim S.-M."/>
            <person name="Yang H.L."/>
            <person name="Kim I.S."/>
        </authorList>
    </citation>
    <scope>NUCLEOTIDE SEQUENCE [LARGE SCALE GENOMIC DNA]</scope>
    <source>
        <strain evidence="2 3">BWR-B9</strain>
    </source>
</reference>
<keyword evidence="3" id="KW-1185">Reference proteome</keyword>
<keyword evidence="1" id="KW-1133">Transmembrane helix</keyword>
<sequence length="197" mass="23089">MYIRGMKIKDKTRKKWNIEIISLSIAFFGIFSSMIYTSITDNIKSEQEKNNIRTIIAYEISNNKKTLDFLDGTRNIGFDKDSDHMDDEPHAISLKSMGLIRIEIASHQSELIYQNYFSKLSILDHAEVVMIMNYYQAKNNLFRELDRAKLELKTSSDIDELDAMSSLLEEYFKTEYKLSTEILEKYKKLLPQEKNSL</sequence>
<gene>
    <name evidence="2" type="ORF">I2494_20350</name>
</gene>
<evidence type="ECO:0000313" key="3">
    <source>
        <dbReference type="Proteomes" id="UP001296921"/>
    </source>
</evidence>
<dbReference type="Proteomes" id="UP001296921">
    <property type="component" value="Unassembled WGS sequence"/>
</dbReference>
<dbReference type="RefSeq" id="WP_218468799.1">
    <property type="nucleotide sequence ID" value="NZ_JADRCR010000022.1"/>
</dbReference>
<feature type="transmembrane region" description="Helical" evidence="1">
    <location>
        <begin position="20"/>
        <end position="39"/>
    </location>
</feature>
<name>A0ABS1IW86_9GAMM</name>
<evidence type="ECO:0000313" key="2">
    <source>
        <dbReference type="EMBL" id="MBK5146021.1"/>
    </source>
</evidence>
<keyword evidence="1" id="KW-0812">Transmembrane</keyword>
<protein>
    <submittedName>
        <fullName evidence="2">Lysogenic conversion protein</fullName>
    </submittedName>
</protein>
<accession>A0ABS1IW86</accession>
<dbReference type="EMBL" id="JADRCR010000022">
    <property type="protein sequence ID" value="MBK5146021.1"/>
    <property type="molecule type" value="Genomic_DNA"/>
</dbReference>
<proteinExistence type="predicted"/>
<comment type="caution">
    <text evidence="2">The sequence shown here is derived from an EMBL/GenBank/DDBJ whole genome shotgun (WGS) entry which is preliminary data.</text>
</comment>
<keyword evidence="1" id="KW-0472">Membrane</keyword>
<organism evidence="2 3">
    <name type="scientific">Limnobaculum allomyrinae</name>
    <dbReference type="NCBI Taxonomy" id="2791986"/>
    <lineage>
        <taxon>Bacteria</taxon>
        <taxon>Pseudomonadati</taxon>
        <taxon>Pseudomonadota</taxon>
        <taxon>Gammaproteobacteria</taxon>
        <taxon>Enterobacterales</taxon>
        <taxon>Budviciaceae</taxon>
        <taxon>Limnobaculum</taxon>
    </lineage>
</organism>